<dbReference type="EMBL" id="PIQG01000006">
    <property type="protein sequence ID" value="RUO75542.1"/>
    <property type="molecule type" value="Genomic_DNA"/>
</dbReference>
<sequence length="247" mass="28283">MRAWTLGLLLGLSVLGADAYAEQRLVSLNRCHDVWLAQWLPERFTLLTSDVHGGRLERIISLKPDYVLHNQFARKSLIEGLKRHHIATVMLPQPNSWQQWQSDLIELGKALAVETELRQWQVQQQQSLLQTSKQLPQQLMILMPNQYTWASDSWVASLLRQFERELLTPIGSGQIGQLSLETILNMDPNLLILEGFSQDYARANDWRWHSLVRTWIEQRKVHLVTGPIASCPATQAVKYVRAMGAAS</sequence>
<dbReference type="Proteomes" id="UP000288279">
    <property type="component" value="Unassembled WGS sequence"/>
</dbReference>
<dbReference type="RefSeq" id="WP_126828757.1">
    <property type="nucleotide sequence ID" value="NZ_PIQG01000006.1"/>
</dbReference>
<evidence type="ECO:0000313" key="3">
    <source>
        <dbReference type="Proteomes" id="UP000288279"/>
    </source>
</evidence>
<dbReference type="InterPro" id="IPR002491">
    <property type="entry name" value="ABC_transptr_periplasmic_BD"/>
</dbReference>
<dbReference type="OrthoDB" id="6238610at2"/>
<keyword evidence="3" id="KW-1185">Reference proteome</keyword>
<protein>
    <recommendedName>
        <fullName evidence="1">Fe/B12 periplasmic-binding domain-containing protein</fullName>
    </recommendedName>
</protein>
<feature type="domain" description="Fe/B12 periplasmic-binding" evidence="1">
    <location>
        <begin position="55"/>
        <end position="195"/>
    </location>
</feature>
<dbReference type="Pfam" id="PF01497">
    <property type="entry name" value="Peripla_BP_2"/>
    <property type="match status" value="1"/>
</dbReference>
<accession>A0A432ZDU2</accession>
<evidence type="ECO:0000259" key="1">
    <source>
        <dbReference type="Pfam" id="PF01497"/>
    </source>
</evidence>
<evidence type="ECO:0000313" key="2">
    <source>
        <dbReference type="EMBL" id="RUO75542.1"/>
    </source>
</evidence>
<comment type="caution">
    <text evidence="2">The sequence shown here is derived from an EMBL/GenBank/DDBJ whole genome shotgun (WGS) entry which is preliminary data.</text>
</comment>
<name>A0A432ZDU2_9GAMM</name>
<proteinExistence type="predicted"/>
<dbReference type="SUPFAM" id="SSF53807">
    <property type="entry name" value="Helical backbone' metal receptor"/>
    <property type="match status" value="1"/>
</dbReference>
<dbReference type="Gene3D" id="3.40.50.1980">
    <property type="entry name" value="Nitrogenase molybdenum iron protein domain"/>
    <property type="match status" value="1"/>
</dbReference>
<reference evidence="2 3" key="1">
    <citation type="journal article" date="2011" name="Front. Microbiol.">
        <title>Genomic signatures of strain selection and enhancement in Bacillus atrophaeus var. globigii, a historical biowarfare simulant.</title>
        <authorList>
            <person name="Gibbons H.S."/>
            <person name="Broomall S.M."/>
            <person name="McNew L.A."/>
            <person name="Daligault H."/>
            <person name="Chapman C."/>
            <person name="Bruce D."/>
            <person name="Karavis M."/>
            <person name="Krepps M."/>
            <person name="McGregor P.A."/>
            <person name="Hong C."/>
            <person name="Park K.H."/>
            <person name="Akmal A."/>
            <person name="Feldman A."/>
            <person name="Lin J.S."/>
            <person name="Chang W.E."/>
            <person name="Higgs B.W."/>
            <person name="Demirev P."/>
            <person name="Lindquist J."/>
            <person name="Liem A."/>
            <person name="Fochler E."/>
            <person name="Read T.D."/>
            <person name="Tapia R."/>
            <person name="Johnson S."/>
            <person name="Bishop-Lilly K.A."/>
            <person name="Detter C."/>
            <person name="Han C."/>
            <person name="Sozhamannan S."/>
            <person name="Rosenzweig C.N."/>
            <person name="Skowronski E.W."/>
        </authorList>
    </citation>
    <scope>NUCLEOTIDE SEQUENCE [LARGE SCALE GENOMIC DNA]</scope>
    <source>
        <strain evidence="2 3">PIT1</strain>
    </source>
</reference>
<dbReference type="AlphaFoldDB" id="A0A432ZDU2"/>
<organism evidence="2 3">
    <name type="scientific">Pseudidiomarina taiwanensis</name>
    <dbReference type="NCBI Taxonomy" id="337250"/>
    <lineage>
        <taxon>Bacteria</taxon>
        <taxon>Pseudomonadati</taxon>
        <taxon>Pseudomonadota</taxon>
        <taxon>Gammaproteobacteria</taxon>
        <taxon>Alteromonadales</taxon>
        <taxon>Idiomarinaceae</taxon>
        <taxon>Pseudidiomarina</taxon>
    </lineage>
</organism>
<gene>
    <name evidence="2" type="ORF">CWI83_10450</name>
</gene>